<dbReference type="OrthoDB" id="8119704at2759"/>
<dbReference type="SUPFAM" id="SSF53474">
    <property type="entry name" value="alpha/beta-Hydrolases"/>
    <property type="match status" value="1"/>
</dbReference>
<keyword evidence="2" id="KW-0378">Hydrolase</keyword>
<keyword evidence="13" id="KW-1185">Reference proteome</keyword>
<evidence type="ECO:0000256" key="1">
    <source>
        <dbReference type="ARBA" id="ARBA00008645"/>
    </source>
</evidence>
<comment type="catalytic activity">
    <reaction evidence="11">
        <text>1-octadecanoyl-2-(5Z,8Z,11Z,14Z-eicosatetraenoyl)-sn-glycerol + H2O = 2-(5Z,8Z,11Z,14Z-eicosatetraenoyl)-glycerol + octadecanoate + H(+)</text>
        <dbReference type="Rhea" id="RHEA:38507"/>
        <dbReference type="ChEBI" id="CHEBI:15377"/>
        <dbReference type="ChEBI" id="CHEBI:15378"/>
        <dbReference type="ChEBI" id="CHEBI:25629"/>
        <dbReference type="ChEBI" id="CHEBI:52392"/>
        <dbReference type="ChEBI" id="CHEBI:75728"/>
    </reaction>
</comment>
<gene>
    <name evidence="14" type="primary">LOC115629330</name>
</gene>
<evidence type="ECO:0000256" key="8">
    <source>
        <dbReference type="ARBA" id="ARBA00048283"/>
    </source>
</evidence>
<evidence type="ECO:0000256" key="4">
    <source>
        <dbReference type="ARBA" id="ARBA00042703"/>
    </source>
</evidence>
<dbReference type="InterPro" id="IPR029058">
    <property type="entry name" value="AB_hydrolase_fold"/>
</dbReference>
<comment type="catalytic activity">
    <reaction evidence="10">
        <text>1-octadecanoyl-2-(9Z-octadecenoyl)-sn-glycerol + H2O = 2-(9Z-octadecenoyl)-glycerol + octadecanoate + H(+)</text>
        <dbReference type="Rhea" id="RHEA:77103"/>
        <dbReference type="ChEBI" id="CHEBI:15377"/>
        <dbReference type="ChEBI" id="CHEBI:15378"/>
        <dbReference type="ChEBI" id="CHEBI:25629"/>
        <dbReference type="ChEBI" id="CHEBI:73990"/>
        <dbReference type="ChEBI" id="CHEBI:75468"/>
    </reaction>
</comment>
<dbReference type="GO" id="GO:0052689">
    <property type="term" value="F:carboxylic ester hydrolase activity"/>
    <property type="evidence" value="ECO:0007669"/>
    <property type="project" value="TreeGrafter"/>
</dbReference>
<dbReference type="PRINTS" id="PR00111">
    <property type="entry name" value="ABHYDROLASE"/>
</dbReference>
<dbReference type="PANTHER" id="PTHR46118">
    <property type="entry name" value="PROTEIN ABHD11"/>
    <property type="match status" value="1"/>
</dbReference>
<dbReference type="InterPro" id="IPR000073">
    <property type="entry name" value="AB_hydrolase_1"/>
</dbReference>
<evidence type="ECO:0000256" key="3">
    <source>
        <dbReference type="ARBA" id="ARBA00026104"/>
    </source>
</evidence>
<evidence type="ECO:0000256" key="11">
    <source>
        <dbReference type="ARBA" id="ARBA00048919"/>
    </source>
</evidence>
<reference evidence="14" key="1">
    <citation type="submission" date="2025-08" db="UniProtKB">
        <authorList>
            <consortium name="RefSeq"/>
        </authorList>
    </citation>
    <scope>IDENTIFICATION</scope>
    <source>
        <strain evidence="14">11010-0011.00</strain>
        <tissue evidence="14">Whole body</tissue>
    </source>
</reference>
<sequence>MFESSNTDAAAVPVIIMHGIFGSKQNWRSICRSLTNKTKRRIYAVDARNHGDSPHTAIHSSEGMSADVLAYMKSIYSQKACLIGHSMGGRTMMYFALTNPQLTERLIAVDISPISIPRTFAGMNKVFTAMLKISVPPNLSLGEGRKLVMNQMKEATAYPDMVDFIMPNLRKKPDTGEFYWACNVHALRDSLPNFEKFKSLISTLPPYSGPTIFICGKNSVFVSDDHWPQILKHFPNAEIQWLDAGHMVHFEQTELFVRAVADFLNK</sequence>
<organism evidence="13 14">
    <name type="scientific">Drosophila lebanonensis</name>
    <name type="common">Fruit fly</name>
    <name type="synonym">Scaptodrosophila lebanonensis</name>
    <dbReference type="NCBI Taxonomy" id="7225"/>
    <lineage>
        <taxon>Eukaryota</taxon>
        <taxon>Metazoa</taxon>
        <taxon>Ecdysozoa</taxon>
        <taxon>Arthropoda</taxon>
        <taxon>Hexapoda</taxon>
        <taxon>Insecta</taxon>
        <taxon>Pterygota</taxon>
        <taxon>Neoptera</taxon>
        <taxon>Endopterygota</taxon>
        <taxon>Diptera</taxon>
        <taxon>Brachycera</taxon>
        <taxon>Muscomorpha</taxon>
        <taxon>Ephydroidea</taxon>
        <taxon>Drosophilidae</taxon>
        <taxon>Scaptodrosophila</taxon>
    </lineage>
</organism>
<evidence type="ECO:0000256" key="6">
    <source>
        <dbReference type="ARBA" id="ARBA00043742"/>
    </source>
</evidence>
<dbReference type="Gene3D" id="3.40.50.1820">
    <property type="entry name" value="alpha/beta hydrolase"/>
    <property type="match status" value="1"/>
</dbReference>
<evidence type="ECO:0000256" key="5">
    <source>
        <dbReference type="ARBA" id="ARBA00043667"/>
    </source>
</evidence>
<name>A0A6J2TZZ7_DROLE</name>
<comment type="similarity">
    <text evidence="1">Belongs to the AB hydrolase superfamily.</text>
</comment>
<dbReference type="Proteomes" id="UP000504634">
    <property type="component" value="Unplaced"/>
</dbReference>
<evidence type="ECO:0000256" key="2">
    <source>
        <dbReference type="ARBA" id="ARBA00022801"/>
    </source>
</evidence>
<evidence type="ECO:0000256" key="9">
    <source>
        <dbReference type="ARBA" id="ARBA00048504"/>
    </source>
</evidence>
<evidence type="ECO:0000313" key="14">
    <source>
        <dbReference type="RefSeq" id="XP_030381674.1"/>
    </source>
</evidence>
<accession>A0A6J2TZZ7</accession>
<dbReference type="Pfam" id="PF00561">
    <property type="entry name" value="Abhydrolase_1"/>
    <property type="match status" value="1"/>
</dbReference>
<feature type="domain" description="AB hydrolase-1" evidence="12">
    <location>
        <begin position="13"/>
        <end position="251"/>
    </location>
</feature>
<dbReference type="EC" id="3.1.1.116" evidence="3"/>
<proteinExistence type="inferred from homology"/>
<dbReference type="RefSeq" id="XP_030381674.1">
    <property type="nucleotide sequence ID" value="XM_030525814.1"/>
</dbReference>
<protein>
    <recommendedName>
        <fullName evidence="7">sn-1-specific diacylglycerol lipase ABHD11</fullName>
        <ecNumber evidence="3">3.1.1.116</ecNumber>
    </recommendedName>
    <alternativeName>
        <fullName evidence="4">Alpha/beta hydrolase domain-containing protein 11</fullName>
    </alternativeName>
</protein>
<comment type="catalytic activity">
    <reaction evidence="8">
        <text>1-octadecanoyl-2-(4Z,7Z,10Z,13Z,16Z,19Z-docosahexaenoyl)-sn-glycerol + H2O = 2-(4Z,7Z,10Z,13Z,16Z,19Z-docosahexaenoyl)-glycerol + octadecanoate + H(+)</text>
        <dbReference type="Rhea" id="RHEA:77107"/>
        <dbReference type="ChEBI" id="CHEBI:15377"/>
        <dbReference type="ChEBI" id="CHEBI:15378"/>
        <dbReference type="ChEBI" id="CHEBI:25629"/>
        <dbReference type="ChEBI" id="CHEBI:77129"/>
        <dbReference type="ChEBI" id="CHEBI:186738"/>
    </reaction>
</comment>
<evidence type="ECO:0000256" key="7">
    <source>
        <dbReference type="ARBA" id="ARBA00044064"/>
    </source>
</evidence>
<dbReference type="AlphaFoldDB" id="A0A6J2TZZ7"/>
<dbReference type="GO" id="GO:0005739">
    <property type="term" value="C:mitochondrion"/>
    <property type="evidence" value="ECO:0007669"/>
    <property type="project" value="TreeGrafter"/>
</dbReference>
<evidence type="ECO:0000259" key="12">
    <source>
        <dbReference type="Pfam" id="PF00561"/>
    </source>
</evidence>
<dbReference type="PANTHER" id="PTHR46118:SF4">
    <property type="entry name" value="PROTEIN ABHD11"/>
    <property type="match status" value="1"/>
</dbReference>
<comment type="catalytic activity">
    <reaction evidence="5">
        <text>a 1,2-diacyl-sn-glycerol + H2O = a 2-acylglycerol + a fatty acid + H(+)</text>
        <dbReference type="Rhea" id="RHEA:33275"/>
        <dbReference type="ChEBI" id="CHEBI:15377"/>
        <dbReference type="ChEBI" id="CHEBI:15378"/>
        <dbReference type="ChEBI" id="CHEBI:17389"/>
        <dbReference type="ChEBI" id="CHEBI:17815"/>
        <dbReference type="ChEBI" id="CHEBI:28868"/>
        <dbReference type="EC" id="3.1.1.116"/>
    </reaction>
</comment>
<comment type="catalytic activity">
    <reaction evidence="6">
        <text>a 1,3-diacyl-sn-glycerol + H2O = a 1-acyl-sn-glycerol + a fatty acid + H(+)</text>
        <dbReference type="Rhea" id="RHEA:38503"/>
        <dbReference type="ChEBI" id="CHEBI:15377"/>
        <dbReference type="ChEBI" id="CHEBI:15378"/>
        <dbReference type="ChEBI" id="CHEBI:28868"/>
        <dbReference type="ChEBI" id="CHEBI:64683"/>
        <dbReference type="ChEBI" id="CHEBI:77272"/>
    </reaction>
</comment>
<comment type="catalytic activity">
    <reaction evidence="9">
        <text>1,2-didecanoylglycerol + H2O = decanoylglycerol + decanoate + H(+)</text>
        <dbReference type="Rhea" id="RHEA:48596"/>
        <dbReference type="ChEBI" id="CHEBI:11152"/>
        <dbReference type="ChEBI" id="CHEBI:15377"/>
        <dbReference type="ChEBI" id="CHEBI:15378"/>
        <dbReference type="ChEBI" id="CHEBI:27689"/>
        <dbReference type="ChEBI" id="CHEBI:90605"/>
    </reaction>
</comment>
<evidence type="ECO:0000256" key="10">
    <source>
        <dbReference type="ARBA" id="ARBA00048513"/>
    </source>
</evidence>
<evidence type="ECO:0000313" key="13">
    <source>
        <dbReference type="Proteomes" id="UP000504634"/>
    </source>
</evidence>
<dbReference type="GeneID" id="115629330"/>